<evidence type="ECO:0000313" key="3">
    <source>
        <dbReference type="EMBL" id="EYC33345.1"/>
    </source>
</evidence>
<comment type="caution">
    <text evidence="3">The sequence shown here is derived from an EMBL/GenBank/DDBJ whole genome shotgun (WGS) entry which is preliminary data.</text>
</comment>
<dbReference type="PANTHER" id="PTHR21301">
    <property type="entry name" value="REVERSE TRANSCRIPTASE"/>
    <property type="match status" value="1"/>
</dbReference>
<keyword evidence="4" id="KW-1185">Reference proteome</keyword>
<dbReference type="InterPro" id="IPR000477">
    <property type="entry name" value="RT_dom"/>
</dbReference>
<dbReference type="Pfam" id="PF01541">
    <property type="entry name" value="GIY-YIG"/>
    <property type="match status" value="1"/>
</dbReference>
<evidence type="ECO:0000259" key="2">
    <source>
        <dbReference type="PROSITE" id="PS50878"/>
    </source>
</evidence>
<name>A0A016W118_9BILA</name>
<gene>
    <name evidence="3" type="primary">Acey_s0002.g735</name>
    <name evidence="3" type="ORF">Y032_0002g735</name>
</gene>
<dbReference type="InterPro" id="IPR035901">
    <property type="entry name" value="GIY-YIG_endonuc_sf"/>
</dbReference>
<protein>
    <recommendedName>
        <fullName evidence="5">Reverse transcriptase domain-containing protein</fullName>
    </recommendedName>
</protein>
<dbReference type="PANTHER" id="PTHR21301:SF10">
    <property type="entry name" value="REVERSE TRANSCRIPTASE DOMAIN-CONTAINING PROTEIN"/>
    <property type="match status" value="1"/>
</dbReference>
<sequence length="897" mass="102778">MPRFKDDRTWQLIKDVPAVYFRLVKEALSLRQKIVVARQSIHFLRRCLQHRVVPSFIKNRKLYEVCGQTKDSRKVLDLEMKILRMSIRNKQDRMYAQLMKCAAKEQNCARYLETSLWKRIVSGSKLICGCVRTNAKSILQRKFETLLCKSQNHYLHQGESNSVRNRNDDVATTVEQSVPEFSRVTVIGGYTLPQNAREVLELGPSFSPSQPISSSVFRKIAGNLQALQDRLRYKAKLDRTGMPTRENAGSLPVPPFPRTFHKREGPCDSMDSRFRLFATDLFSTLSRFSSIRHRSNLNAAQKCGMRELRNLIESQSIRLSISDKGGDFVVIPKQLDEAITKQHLKDETLYRPSSPQEFLSQSRKLNEAWVKIAKAANLRQTFINRLKVGVPVCPVLYLLIKTHKLSTDDLASTDPSVYKVRPIISCVGGPSDRVSWFLNIILVQLLNYVPAHLKNTNMFLDHLRNARFDETCVMESFDVNSLYTNVSNDSAMQAVLELLTEHHESIQLHGLSIADVMALVKECLSCTVFRWSGNYFAQSRGLAMGQRLAPVLAIAFMAKIEAPILESRPLLYCRYIDDCFVICSTQNEMDRLFEMMNQQSEHIKLTRETPKQDWLPFLNVQIRISGGNLRTKWYRKPSNKNIIVHCSSAHPAQTKRAIVGNMFRTAVRVCSGSEEKHNSLGLATTIAISNGYAPERPHGWQRSKQTRKGHTNDKNKVQFCMPFISDEVSRATRLCLRRADLEDLVTIVEIPPRNLKYQLVRNRIYDRLCTTPNCTICPFGREGDCMKSCVIYMIKCRDCGDEYIGETARPLCVRVKEHLEGKSSSRTSTPLGCHRMRVHDGVDYEVETTILQLETEISARKTLEAFWIHVKNPKMNRKEECPTITNELLPYLRLCNI</sequence>
<reference evidence="4" key="1">
    <citation type="journal article" date="2015" name="Nat. Genet.">
        <title>The genome and transcriptome of the zoonotic hookworm Ancylostoma ceylanicum identify infection-specific gene families.</title>
        <authorList>
            <person name="Schwarz E.M."/>
            <person name="Hu Y."/>
            <person name="Antoshechkin I."/>
            <person name="Miller M.M."/>
            <person name="Sternberg P.W."/>
            <person name="Aroian R.V."/>
        </authorList>
    </citation>
    <scope>NUCLEOTIDE SEQUENCE</scope>
    <source>
        <strain evidence="4">HY135</strain>
    </source>
</reference>
<dbReference type="Pfam" id="PF26215">
    <property type="entry name" value="HTH_animal"/>
    <property type="match status" value="1"/>
</dbReference>
<feature type="domain" description="Reverse transcriptase" evidence="2">
    <location>
        <begin position="404"/>
        <end position="629"/>
    </location>
</feature>
<dbReference type="OrthoDB" id="5831138at2759"/>
<evidence type="ECO:0008006" key="5">
    <source>
        <dbReference type="Google" id="ProtNLM"/>
    </source>
</evidence>
<dbReference type="SUPFAM" id="SSF82771">
    <property type="entry name" value="GIY-YIG endonuclease"/>
    <property type="match status" value="1"/>
</dbReference>
<organism evidence="3 4">
    <name type="scientific">Ancylostoma ceylanicum</name>
    <dbReference type="NCBI Taxonomy" id="53326"/>
    <lineage>
        <taxon>Eukaryota</taxon>
        <taxon>Metazoa</taxon>
        <taxon>Ecdysozoa</taxon>
        <taxon>Nematoda</taxon>
        <taxon>Chromadorea</taxon>
        <taxon>Rhabditida</taxon>
        <taxon>Rhabditina</taxon>
        <taxon>Rhabditomorpha</taxon>
        <taxon>Strongyloidea</taxon>
        <taxon>Ancylostomatidae</taxon>
        <taxon>Ancylostomatinae</taxon>
        <taxon>Ancylostoma</taxon>
    </lineage>
</organism>
<dbReference type="AlphaFoldDB" id="A0A016W118"/>
<dbReference type="SUPFAM" id="SSF56672">
    <property type="entry name" value="DNA/RNA polymerases"/>
    <property type="match status" value="1"/>
</dbReference>
<dbReference type="STRING" id="53326.A0A016W118"/>
<dbReference type="InterPro" id="IPR000305">
    <property type="entry name" value="GIY-YIG_endonuc"/>
</dbReference>
<dbReference type="PROSITE" id="PS50878">
    <property type="entry name" value="RT_POL"/>
    <property type="match status" value="1"/>
</dbReference>
<dbReference type="Pfam" id="PF00078">
    <property type="entry name" value="RVT_1"/>
    <property type="match status" value="1"/>
</dbReference>
<proteinExistence type="predicted"/>
<dbReference type="CDD" id="cd00304">
    <property type="entry name" value="RT_like"/>
    <property type="match status" value="1"/>
</dbReference>
<evidence type="ECO:0000313" key="4">
    <source>
        <dbReference type="Proteomes" id="UP000024635"/>
    </source>
</evidence>
<dbReference type="PROSITE" id="PS50164">
    <property type="entry name" value="GIY_YIG"/>
    <property type="match status" value="1"/>
</dbReference>
<dbReference type="InterPro" id="IPR058912">
    <property type="entry name" value="HTH_animal"/>
</dbReference>
<dbReference type="Proteomes" id="UP000024635">
    <property type="component" value="Unassembled WGS sequence"/>
</dbReference>
<dbReference type="EMBL" id="JARK01001338">
    <property type="protein sequence ID" value="EYC33345.1"/>
    <property type="molecule type" value="Genomic_DNA"/>
</dbReference>
<feature type="domain" description="GIY-YIG" evidence="1">
    <location>
        <begin position="787"/>
        <end position="877"/>
    </location>
</feature>
<evidence type="ECO:0000259" key="1">
    <source>
        <dbReference type="PROSITE" id="PS50164"/>
    </source>
</evidence>
<dbReference type="InterPro" id="IPR043502">
    <property type="entry name" value="DNA/RNA_pol_sf"/>
</dbReference>
<accession>A0A016W118</accession>